<comment type="caution">
    <text evidence="2">The sequence shown here is derived from an EMBL/GenBank/DDBJ whole genome shotgun (WGS) entry which is preliminary data.</text>
</comment>
<accession>A0AAV0VRD7</accession>
<evidence type="ECO:0000313" key="3">
    <source>
        <dbReference type="Proteomes" id="UP001160148"/>
    </source>
</evidence>
<dbReference type="Proteomes" id="UP001160148">
    <property type="component" value="Unassembled WGS sequence"/>
</dbReference>
<reference evidence="2 3" key="1">
    <citation type="submission" date="2023-01" db="EMBL/GenBank/DDBJ databases">
        <authorList>
            <person name="Whitehead M."/>
        </authorList>
    </citation>
    <scope>NUCLEOTIDE SEQUENCE [LARGE SCALE GENOMIC DNA]</scope>
</reference>
<dbReference type="InterPro" id="IPR041588">
    <property type="entry name" value="Integrase_H2C2"/>
</dbReference>
<organism evidence="2 3">
    <name type="scientific">Macrosiphum euphorbiae</name>
    <name type="common">potato aphid</name>
    <dbReference type="NCBI Taxonomy" id="13131"/>
    <lineage>
        <taxon>Eukaryota</taxon>
        <taxon>Metazoa</taxon>
        <taxon>Ecdysozoa</taxon>
        <taxon>Arthropoda</taxon>
        <taxon>Hexapoda</taxon>
        <taxon>Insecta</taxon>
        <taxon>Pterygota</taxon>
        <taxon>Neoptera</taxon>
        <taxon>Paraneoptera</taxon>
        <taxon>Hemiptera</taxon>
        <taxon>Sternorrhyncha</taxon>
        <taxon>Aphidomorpha</taxon>
        <taxon>Aphidoidea</taxon>
        <taxon>Aphididae</taxon>
        <taxon>Macrosiphini</taxon>
        <taxon>Macrosiphum</taxon>
    </lineage>
</organism>
<dbReference type="AlphaFoldDB" id="A0AAV0VRD7"/>
<evidence type="ECO:0000259" key="1">
    <source>
        <dbReference type="Pfam" id="PF17921"/>
    </source>
</evidence>
<name>A0AAV0VRD7_9HEMI</name>
<dbReference type="Pfam" id="PF17921">
    <property type="entry name" value="Integrase_H2C2"/>
    <property type="match status" value="1"/>
</dbReference>
<dbReference type="EMBL" id="CARXXK010000001">
    <property type="protein sequence ID" value="CAI6346140.1"/>
    <property type="molecule type" value="Genomic_DNA"/>
</dbReference>
<sequence length="173" mass="20112">MAHVDGLRQAVDDTTAYDKSVESQLAERLEIFTALSTVDSVRFMQQTDDQTRKIIRHLKSPNERPRDEEAEVNNYELHDGILYWNYRGQALLMPKSMPKGVVMSAHDYGGHFSVDRTLALITRDHWFLCIRRYVSQHIKMWLDCFTHQRPAGKQAGLLHSKPPGRRPFQIVYT</sequence>
<evidence type="ECO:0000313" key="2">
    <source>
        <dbReference type="EMBL" id="CAI6346140.1"/>
    </source>
</evidence>
<protein>
    <recommendedName>
        <fullName evidence="1">Integrase zinc-binding domain-containing protein</fullName>
    </recommendedName>
</protein>
<dbReference type="Gene3D" id="1.10.340.70">
    <property type="match status" value="1"/>
</dbReference>
<proteinExistence type="predicted"/>
<keyword evidence="3" id="KW-1185">Reference proteome</keyword>
<gene>
    <name evidence="2" type="ORF">MEUPH1_LOCUS3081</name>
</gene>
<feature type="domain" description="Integrase zinc-binding" evidence="1">
    <location>
        <begin position="94"/>
        <end position="147"/>
    </location>
</feature>